<dbReference type="InterPro" id="IPR017039">
    <property type="entry name" value="Virul_fac_BrkB"/>
</dbReference>
<keyword evidence="8" id="KW-1185">Reference proteome</keyword>
<keyword evidence="2" id="KW-1003">Cell membrane</keyword>
<feature type="transmembrane region" description="Helical" evidence="6">
    <location>
        <begin position="96"/>
        <end position="117"/>
    </location>
</feature>
<keyword evidence="4 6" id="KW-1133">Transmembrane helix</keyword>
<keyword evidence="3 6" id="KW-0812">Transmembrane</keyword>
<evidence type="ECO:0000256" key="6">
    <source>
        <dbReference type="SAM" id="Phobius"/>
    </source>
</evidence>
<keyword evidence="5 6" id="KW-0472">Membrane</keyword>
<evidence type="ECO:0000256" key="2">
    <source>
        <dbReference type="ARBA" id="ARBA00022475"/>
    </source>
</evidence>
<comment type="subcellular location">
    <subcellularLocation>
        <location evidence="1">Cell membrane</location>
        <topology evidence="1">Multi-pass membrane protein</topology>
    </subcellularLocation>
</comment>
<feature type="transmembrane region" description="Helical" evidence="6">
    <location>
        <begin position="189"/>
        <end position="215"/>
    </location>
</feature>
<proteinExistence type="predicted"/>
<evidence type="ECO:0000256" key="4">
    <source>
        <dbReference type="ARBA" id="ARBA00022989"/>
    </source>
</evidence>
<organism evidence="7 8">
    <name type="scientific">Streptomyces kebangsaanensis</name>
    <dbReference type="NCBI Taxonomy" id="864058"/>
    <lineage>
        <taxon>Bacteria</taxon>
        <taxon>Bacillati</taxon>
        <taxon>Actinomycetota</taxon>
        <taxon>Actinomycetes</taxon>
        <taxon>Kitasatosporales</taxon>
        <taxon>Streptomycetaceae</taxon>
        <taxon>Streptomyces</taxon>
    </lineage>
</organism>
<evidence type="ECO:0000313" key="7">
    <source>
        <dbReference type="EMBL" id="MFE9168727.1"/>
    </source>
</evidence>
<protein>
    <submittedName>
        <fullName evidence="7">YhjD/YihY/BrkB family envelope integrity protein</fullName>
    </submittedName>
</protein>
<gene>
    <name evidence="7" type="ORF">ACFYNZ_04220</name>
</gene>
<feature type="transmembrane region" description="Helical" evidence="6">
    <location>
        <begin position="53"/>
        <end position="75"/>
    </location>
</feature>
<accession>A0ABW6KLI0</accession>
<name>A0ABW6KLI0_9ACTN</name>
<feature type="transmembrane region" description="Helical" evidence="6">
    <location>
        <begin position="123"/>
        <end position="142"/>
    </location>
</feature>
<feature type="transmembrane region" description="Helical" evidence="6">
    <location>
        <begin position="154"/>
        <end position="177"/>
    </location>
</feature>
<evidence type="ECO:0000256" key="3">
    <source>
        <dbReference type="ARBA" id="ARBA00022692"/>
    </source>
</evidence>
<evidence type="ECO:0000256" key="5">
    <source>
        <dbReference type="ARBA" id="ARBA00023136"/>
    </source>
</evidence>
<evidence type="ECO:0000313" key="8">
    <source>
        <dbReference type="Proteomes" id="UP001601197"/>
    </source>
</evidence>
<evidence type="ECO:0000256" key="1">
    <source>
        <dbReference type="ARBA" id="ARBA00004651"/>
    </source>
</evidence>
<sequence>MSALAFLCFFPFLLLFTAAVGHDAAGVLADWLGLDQQAARALAALFEPGPGSGTLTLVSALFLIAGAVAVAGTLQTWYQFLFEVPPRWWRDLAARLAWLAGLVVYGAAQAGVGTALASLPLRGLTGFVMALLFWWGTMRLLLARTATWRFLWPAALATSVGWTGLGLFSARFFSAAIVANEQKYGPVGVVMVILSWLVAVGMIIHLGAVVGRGYAEHRAARSQR</sequence>
<dbReference type="Proteomes" id="UP001601197">
    <property type="component" value="Unassembled WGS sequence"/>
</dbReference>
<reference evidence="7 8" key="1">
    <citation type="submission" date="2024-10" db="EMBL/GenBank/DDBJ databases">
        <title>The Natural Products Discovery Center: Release of the First 8490 Sequenced Strains for Exploring Actinobacteria Biosynthetic Diversity.</title>
        <authorList>
            <person name="Kalkreuter E."/>
            <person name="Kautsar S.A."/>
            <person name="Yang D."/>
            <person name="Bader C.D."/>
            <person name="Teijaro C.N."/>
            <person name="Fluegel L."/>
            <person name="Davis C.M."/>
            <person name="Simpson J.R."/>
            <person name="Lauterbach L."/>
            <person name="Steele A.D."/>
            <person name="Gui C."/>
            <person name="Meng S."/>
            <person name="Li G."/>
            <person name="Viehrig K."/>
            <person name="Ye F."/>
            <person name="Su P."/>
            <person name="Kiefer A.F."/>
            <person name="Nichols A."/>
            <person name="Cepeda A.J."/>
            <person name="Yan W."/>
            <person name="Fan B."/>
            <person name="Jiang Y."/>
            <person name="Adhikari A."/>
            <person name="Zheng C.-J."/>
            <person name="Schuster L."/>
            <person name="Cowan T.M."/>
            <person name="Smanski M.J."/>
            <person name="Chevrette M.G."/>
            <person name="De Carvalho L.P.S."/>
            <person name="Shen B."/>
        </authorList>
    </citation>
    <scope>NUCLEOTIDE SEQUENCE [LARGE SCALE GENOMIC DNA]</scope>
    <source>
        <strain evidence="7 8">NPDC007147</strain>
    </source>
</reference>
<comment type="caution">
    <text evidence="7">The sequence shown here is derived from an EMBL/GenBank/DDBJ whole genome shotgun (WGS) entry which is preliminary data.</text>
</comment>
<dbReference type="Pfam" id="PF03631">
    <property type="entry name" value="Virul_fac_BrkB"/>
    <property type="match status" value="1"/>
</dbReference>
<dbReference type="EMBL" id="JBIAFJ010000002">
    <property type="protein sequence ID" value="MFE9168727.1"/>
    <property type="molecule type" value="Genomic_DNA"/>
</dbReference>
<dbReference type="RefSeq" id="WP_388343047.1">
    <property type="nucleotide sequence ID" value="NZ_JBIAFJ010000002.1"/>
</dbReference>